<organism evidence="1 2">
    <name type="scientific">Arabidopsis suecica</name>
    <name type="common">Swedish thale-cress</name>
    <name type="synonym">Cardaminopsis suecica</name>
    <dbReference type="NCBI Taxonomy" id="45249"/>
    <lineage>
        <taxon>Eukaryota</taxon>
        <taxon>Viridiplantae</taxon>
        <taxon>Streptophyta</taxon>
        <taxon>Embryophyta</taxon>
        <taxon>Tracheophyta</taxon>
        <taxon>Spermatophyta</taxon>
        <taxon>Magnoliopsida</taxon>
        <taxon>eudicotyledons</taxon>
        <taxon>Gunneridae</taxon>
        <taxon>Pentapetalae</taxon>
        <taxon>rosids</taxon>
        <taxon>malvids</taxon>
        <taxon>Brassicales</taxon>
        <taxon>Brassicaceae</taxon>
        <taxon>Camelineae</taxon>
        <taxon>Arabidopsis</taxon>
    </lineage>
</organism>
<proteinExistence type="predicted"/>
<keyword evidence="2" id="KW-1185">Reference proteome</keyword>
<dbReference type="AlphaFoldDB" id="A0A8T1ZBT5"/>
<evidence type="ECO:0000313" key="2">
    <source>
        <dbReference type="Proteomes" id="UP000694251"/>
    </source>
</evidence>
<name>A0A8T1ZBT5_ARASU</name>
<accession>A0A8T1ZBT5</accession>
<sequence>MVLVAVALVELLIRRNTRKRSSEKLNVFPIRCFHQPPSCTNHLQNNLVLCFFLSYEQKQSQIKSFSFTISKPRHNHNVSLQEVSTKTRKIPSMEIS</sequence>
<gene>
    <name evidence="1" type="ORF">ISN44_As11g026540</name>
</gene>
<dbReference type="Proteomes" id="UP000694251">
    <property type="component" value="Chromosome 11"/>
</dbReference>
<protein>
    <submittedName>
        <fullName evidence="1">Uncharacterized protein</fullName>
    </submittedName>
</protein>
<dbReference type="EMBL" id="JAEFBJ010000011">
    <property type="protein sequence ID" value="KAG7556650.1"/>
    <property type="molecule type" value="Genomic_DNA"/>
</dbReference>
<comment type="caution">
    <text evidence="1">The sequence shown here is derived from an EMBL/GenBank/DDBJ whole genome shotgun (WGS) entry which is preliminary data.</text>
</comment>
<evidence type="ECO:0000313" key="1">
    <source>
        <dbReference type="EMBL" id="KAG7556650.1"/>
    </source>
</evidence>
<reference evidence="1 2" key="1">
    <citation type="submission" date="2020-12" db="EMBL/GenBank/DDBJ databases">
        <title>Concerted genomic and epigenomic changes stabilize Arabidopsis allopolyploids.</title>
        <authorList>
            <person name="Chen Z."/>
        </authorList>
    </citation>
    <scope>NUCLEOTIDE SEQUENCE [LARGE SCALE GENOMIC DNA]</scope>
    <source>
        <strain evidence="1">As9502</strain>
        <tissue evidence="1">Leaf</tissue>
    </source>
</reference>